<dbReference type="Gene3D" id="2.170.130.10">
    <property type="entry name" value="TonB-dependent receptor, plug domain"/>
    <property type="match status" value="1"/>
</dbReference>
<dbReference type="FunFam" id="2.60.40.1120:FF:000003">
    <property type="entry name" value="Outer membrane protein Omp121"/>
    <property type="match status" value="1"/>
</dbReference>
<dbReference type="InterPro" id="IPR037066">
    <property type="entry name" value="Plug_dom_sf"/>
</dbReference>
<reference evidence="10 11" key="1">
    <citation type="submission" date="2019-05" db="EMBL/GenBank/DDBJ databases">
        <title>Panacibacter sp. strain 17mud1-8 Genome sequencing and assembly.</title>
        <authorList>
            <person name="Chhetri G."/>
        </authorList>
    </citation>
    <scope>NUCLEOTIDE SEQUENCE [LARGE SCALE GENOMIC DNA]</scope>
    <source>
        <strain evidence="10 11">17mud1-8</strain>
    </source>
</reference>
<dbReference type="PANTHER" id="PTHR30069">
    <property type="entry name" value="TONB-DEPENDENT OUTER MEMBRANE RECEPTOR"/>
    <property type="match status" value="1"/>
</dbReference>
<comment type="subcellular location">
    <subcellularLocation>
        <location evidence="1 8">Cell outer membrane</location>
        <topology evidence="1 8">Multi-pass membrane protein</topology>
    </subcellularLocation>
</comment>
<proteinExistence type="inferred from homology"/>
<evidence type="ECO:0000256" key="1">
    <source>
        <dbReference type="ARBA" id="ARBA00004571"/>
    </source>
</evidence>
<keyword evidence="11" id="KW-1185">Reference proteome</keyword>
<dbReference type="FunFam" id="2.170.130.10:FF:000003">
    <property type="entry name" value="SusC/RagA family TonB-linked outer membrane protein"/>
    <property type="match status" value="1"/>
</dbReference>
<dbReference type="PANTHER" id="PTHR30069:SF29">
    <property type="entry name" value="HEMOGLOBIN AND HEMOGLOBIN-HAPTOGLOBIN-BINDING PROTEIN 1-RELATED"/>
    <property type="match status" value="1"/>
</dbReference>
<keyword evidence="3 8" id="KW-1134">Transmembrane beta strand</keyword>
<evidence type="ECO:0000256" key="3">
    <source>
        <dbReference type="ARBA" id="ARBA00022452"/>
    </source>
</evidence>
<dbReference type="InterPro" id="IPR039426">
    <property type="entry name" value="TonB-dep_rcpt-like"/>
</dbReference>
<dbReference type="GO" id="GO:0009279">
    <property type="term" value="C:cell outer membrane"/>
    <property type="evidence" value="ECO:0007669"/>
    <property type="project" value="UniProtKB-SubCell"/>
</dbReference>
<comment type="caution">
    <text evidence="10">The sequence shown here is derived from an EMBL/GenBank/DDBJ whole genome shotgun (WGS) entry which is preliminary data.</text>
</comment>
<dbReference type="InterPro" id="IPR023997">
    <property type="entry name" value="TonB-dep_OMP_SusC/RagA_CS"/>
</dbReference>
<dbReference type="Pfam" id="PF13715">
    <property type="entry name" value="CarbopepD_reg_2"/>
    <property type="match status" value="1"/>
</dbReference>
<dbReference type="InterPro" id="IPR036942">
    <property type="entry name" value="Beta-barrel_TonB_sf"/>
</dbReference>
<dbReference type="GO" id="GO:0044718">
    <property type="term" value="P:siderophore transmembrane transport"/>
    <property type="evidence" value="ECO:0007669"/>
    <property type="project" value="TreeGrafter"/>
</dbReference>
<comment type="similarity">
    <text evidence="8">Belongs to the TonB-dependent receptor family.</text>
</comment>
<feature type="domain" description="TonB-dependent receptor plug" evidence="9">
    <location>
        <begin position="107"/>
        <end position="212"/>
    </location>
</feature>
<protein>
    <submittedName>
        <fullName evidence="10">TonB-dependent receptor</fullName>
    </submittedName>
</protein>
<evidence type="ECO:0000256" key="7">
    <source>
        <dbReference type="ARBA" id="ARBA00023237"/>
    </source>
</evidence>
<keyword evidence="2 8" id="KW-0813">Transport</keyword>
<keyword evidence="10" id="KW-0675">Receptor</keyword>
<dbReference type="Gene3D" id="2.60.40.1120">
    <property type="entry name" value="Carboxypeptidase-like, regulatory domain"/>
    <property type="match status" value="1"/>
</dbReference>
<evidence type="ECO:0000256" key="2">
    <source>
        <dbReference type="ARBA" id="ARBA00022448"/>
    </source>
</evidence>
<dbReference type="GO" id="GO:0015344">
    <property type="term" value="F:siderophore uptake transmembrane transporter activity"/>
    <property type="evidence" value="ECO:0007669"/>
    <property type="project" value="TreeGrafter"/>
</dbReference>
<keyword evidence="5" id="KW-0732">Signal</keyword>
<keyword evidence="6 8" id="KW-0472">Membrane</keyword>
<dbReference type="Proteomes" id="UP000305848">
    <property type="component" value="Unassembled WGS sequence"/>
</dbReference>
<keyword evidence="7 8" id="KW-0998">Cell outer membrane</keyword>
<dbReference type="NCBIfam" id="TIGR04057">
    <property type="entry name" value="SusC_RagA_signa"/>
    <property type="match status" value="1"/>
</dbReference>
<dbReference type="PROSITE" id="PS52016">
    <property type="entry name" value="TONB_DEPENDENT_REC_3"/>
    <property type="match status" value="1"/>
</dbReference>
<evidence type="ECO:0000256" key="6">
    <source>
        <dbReference type="ARBA" id="ARBA00023136"/>
    </source>
</evidence>
<accession>A0A4U3LC17</accession>
<evidence type="ECO:0000313" key="11">
    <source>
        <dbReference type="Proteomes" id="UP000305848"/>
    </source>
</evidence>
<dbReference type="OrthoDB" id="601301at2"/>
<dbReference type="AlphaFoldDB" id="A0A4U3LC17"/>
<dbReference type="NCBIfam" id="TIGR04056">
    <property type="entry name" value="OMP_RagA_SusC"/>
    <property type="match status" value="1"/>
</dbReference>
<dbReference type="Gene3D" id="2.40.170.20">
    <property type="entry name" value="TonB-dependent receptor, beta-barrel domain"/>
    <property type="match status" value="1"/>
</dbReference>
<evidence type="ECO:0000256" key="5">
    <source>
        <dbReference type="ARBA" id="ARBA00022729"/>
    </source>
</evidence>
<evidence type="ECO:0000313" key="10">
    <source>
        <dbReference type="EMBL" id="TKK72074.1"/>
    </source>
</evidence>
<keyword evidence="4 8" id="KW-0812">Transmembrane</keyword>
<sequence length="1019" mass="112716">MIITLLFITLQLSAQEKNITGTVQDEKGQPVSGASVMVKGTSTGTTTDATGKFSIQARDNATLTISYVGYTTLEVDVNGRATVDIKLGAASQDLNEVVVIGYGTQKKATLTGSIATVSGNEVRKSPAPNVSNSLVGRLPGLVVVSRTGEPGNDGSLLRIRGVNTLGDNAPLVIVDGIQNRGLDRIDPANIESITVLKDASAAIYGSEAANGVILVTTKRGKSGKPQIQIDLRQGWNQPTVLPKMADAASYAEMINEIKLYQNQPAKYTEEDIQKFRDGSDPWGHPNTDWFDAVIKPWSPQNYANISLSGGTDRVKYYVSGGTTYQDGIFYNSANYYKQVNFRSNLDAAISDNIHLNVDVSGGQYNAHYPGTGIGGDALNTWWALNRQYPYLPAYWPNGLPGPDVEYGQNPVLTTTDATGYLQDKTLALQTNVKLDITIPWIKGLSVTGLASYDRSVLNHKQFEKPWYVYTWDGVTRDENDIPVLVKGQRGVSDARLWQGFTDGNSSTLRALINYQTSIKDKHNIKVLLGTERISGKSMNFSAFRRYFTSTAIDEMFAGGNLLKDNGGYASQDARLSYFGRVNYDFEGKYLAEFVFREDGSYVFPPGSQYGFFPGISLGWRISEEKFWKQHIAFINDMKIRGSWGQTGNDRIAPYQFAANFAYNGTYTFNQNVVFNTSAQVRTPNPNITWEVANQSNIGFDARMFSGKLSVSADYFYNVRSNILWWKNASVPGSAGLSLPQQNFAKVSNKGFEYQVGYNSKIGNLIYTISVNGSYAQNKILDWDETPGIPDYQRTTGHPMNAHLYYQAIGIFRDQTAVDKYPHWDGAQPGDIIFKDVNEDGKIDGLDRIRDDKTDIPTFTGGVGISLEYKNFDASILIQGAAGAERAYTEFSGEAGNFRMENVTGRWTPDNIDAKKPRAWNRTSQYWMADGWPNNTYWVRNSNYMRLKNAEIGYSLPQNLIKRIGLTGCRVYASGLNLVTLTGLKDFDPESPNTAPGSIWVNSQVYPLNKTISFGLTVTF</sequence>
<dbReference type="InterPro" id="IPR008969">
    <property type="entry name" value="CarboxyPept-like_regulatory"/>
</dbReference>
<evidence type="ECO:0000256" key="4">
    <source>
        <dbReference type="ARBA" id="ARBA00022692"/>
    </source>
</evidence>
<dbReference type="SUPFAM" id="SSF49464">
    <property type="entry name" value="Carboxypeptidase regulatory domain-like"/>
    <property type="match status" value="1"/>
</dbReference>
<dbReference type="Pfam" id="PF07715">
    <property type="entry name" value="Plug"/>
    <property type="match status" value="1"/>
</dbReference>
<organism evidence="10 11">
    <name type="scientific">Ilyomonas limi</name>
    <dbReference type="NCBI Taxonomy" id="2575867"/>
    <lineage>
        <taxon>Bacteria</taxon>
        <taxon>Pseudomonadati</taxon>
        <taxon>Bacteroidota</taxon>
        <taxon>Chitinophagia</taxon>
        <taxon>Chitinophagales</taxon>
        <taxon>Chitinophagaceae</taxon>
        <taxon>Ilyomonas</taxon>
    </lineage>
</organism>
<evidence type="ECO:0000256" key="8">
    <source>
        <dbReference type="PROSITE-ProRule" id="PRU01360"/>
    </source>
</evidence>
<dbReference type="SUPFAM" id="SSF56935">
    <property type="entry name" value="Porins"/>
    <property type="match status" value="1"/>
</dbReference>
<dbReference type="EMBL" id="SZQL01000001">
    <property type="protein sequence ID" value="TKK72074.1"/>
    <property type="molecule type" value="Genomic_DNA"/>
</dbReference>
<dbReference type="InterPro" id="IPR012910">
    <property type="entry name" value="Plug_dom"/>
</dbReference>
<evidence type="ECO:0000259" key="9">
    <source>
        <dbReference type="Pfam" id="PF07715"/>
    </source>
</evidence>
<dbReference type="InterPro" id="IPR023996">
    <property type="entry name" value="TonB-dep_OMP_SusC/RagA"/>
</dbReference>
<name>A0A4U3LC17_9BACT</name>
<gene>
    <name evidence="10" type="ORF">FC093_02200</name>
</gene>